<comment type="catalytic activity">
    <reaction evidence="1">
        <text>uridine(35) in tRNA(Tyr) = pseudouridine(35) in tRNA(Tyr)</text>
        <dbReference type="Rhea" id="RHEA:60556"/>
        <dbReference type="Rhea" id="RHEA-COMP:15607"/>
        <dbReference type="Rhea" id="RHEA-COMP:15608"/>
        <dbReference type="ChEBI" id="CHEBI:65314"/>
        <dbReference type="ChEBI" id="CHEBI:65315"/>
    </reaction>
</comment>
<dbReference type="GO" id="GO:0003723">
    <property type="term" value="F:RNA binding"/>
    <property type="evidence" value="ECO:0007669"/>
    <property type="project" value="UniProtKB-KW"/>
</dbReference>
<dbReference type="Gene3D" id="3.10.290.10">
    <property type="entry name" value="RNA-binding S4 domain"/>
    <property type="match status" value="1"/>
</dbReference>
<feature type="region of interest" description="Disordered" evidence="11">
    <location>
        <begin position="81"/>
        <end position="120"/>
    </location>
</feature>
<evidence type="ECO:0000256" key="11">
    <source>
        <dbReference type="SAM" id="MobiDB-lite"/>
    </source>
</evidence>
<dbReference type="EC" id="5.4.99.21" evidence="3"/>
<evidence type="ECO:0000259" key="12">
    <source>
        <dbReference type="SMART" id="SM00363"/>
    </source>
</evidence>
<evidence type="ECO:0000256" key="7">
    <source>
        <dbReference type="ARBA" id="ARBA00042843"/>
    </source>
</evidence>
<evidence type="ECO:0000313" key="13">
    <source>
        <dbReference type="EMBL" id="QDL53504.1"/>
    </source>
</evidence>
<proteinExistence type="predicted"/>
<dbReference type="AlphaFoldDB" id="A0A515ELJ4"/>
<dbReference type="PANTHER" id="PTHR47683">
    <property type="entry name" value="PSEUDOURIDINE SYNTHASE FAMILY PROTEIN-RELATED"/>
    <property type="match status" value="1"/>
</dbReference>
<comment type="catalytic activity">
    <reaction evidence="2">
        <text>uridine(2604) in 23S rRNA = pseudouridine(2604) in 23S rRNA</text>
        <dbReference type="Rhea" id="RHEA:38875"/>
        <dbReference type="Rhea" id="RHEA-COMP:10093"/>
        <dbReference type="Rhea" id="RHEA-COMP:10094"/>
        <dbReference type="ChEBI" id="CHEBI:65314"/>
        <dbReference type="ChEBI" id="CHEBI:65315"/>
        <dbReference type="EC" id="5.4.99.21"/>
    </reaction>
</comment>
<dbReference type="SMART" id="SM00363">
    <property type="entry name" value="S4"/>
    <property type="match status" value="1"/>
</dbReference>
<dbReference type="SUPFAM" id="SSF55174">
    <property type="entry name" value="Alpha-L RNA-binding motif"/>
    <property type="match status" value="1"/>
</dbReference>
<name>A0A515ELJ4_9BURK</name>
<evidence type="ECO:0000256" key="4">
    <source>
        <dbReference type="ARBA" id="ARBA00039989"/>
    </source>
</evidence>
<dbReference type="Pfam" id="PF01479">
    <property type="entry name" value="S4"/>
    <property type="match status" value="1"/>
</dbReference>
<protein>
    <recommendedName>
        <fullName evidence="4">Dual-specificity RNA pseudouridine synthase RluF</fullName>
        <ecNumber evidence="3">5.4.99.21</ecNumber>
    </recommendedName>
    <alternativeName>
        <fullName evidence="6">23S rRNA pseudouridine(2604) synthase</fullName>
    </alternativeName>
    <alternativeName>
        <fullName evidence="8">Ribosomal large subunit pseudouridine synthase F</fullName>
    </alternativeName>
    <alternativeName>
        <fullName evidence="7">rRNA pseudouridylate synthase F</fullName>
    </alternativeName>
    <alternativeName>
        <fullName evidence="9">rRNA-uridine isomerase F</fullName>
    </alternativeName>
    <alternativeName>
        <fullName evidence="5">tRNA(Tyr) pseudouridine(35) synthase</fullName>
    </alternativeName>
</protein>
<evidence type="ECO:0000256" key="9">
    <source>
        <dbReference type="ARBA" id="ARBA00043147"/>
    </source>
</evidence>
<evidence type="ECO:0000256" key="2">
    <source>
        <dbReference type="ARBA" id="ARBA00036535"/>
    </source>
</evidence>
<dbReference type="InterPro" id="IPR050343">
    <property type="entry name" value="RsuA_PseudoU_synthase"/>
</dbReference>
<dbReference type="GO" id="GO:0001522">
    <property type="term" value="P:pseudouridine synthesis"/>
    <property type="evidence" value="ECO:0007669"/>
    <property type="project" value="InterPro"/>
</dbReference>
<evidence type="ECO:0000256" key="10">
    <source>
        <dbReference type="PROSITE-ProRule" id="PRU00182"/>
    </source>
</evidence>
<dbReference type="Proteomes" id="UP000317365">
    <property type="component" value="Chromosome"/>
</dbReference>
<dbReference type="EMBL" id="CP036282">
    <property type="protein sequence ID" value="QDL53504.1"/>
    <property type="molecule type" value="Genomic_DNA"/>
</dbReference>
<dbReference type="GO" id="GO:0006396">
    <property type="term" value="P:RNA processing"/>
    <property type="evidence" value="ECO:0007669"/>
    <property type="project" value="UniProtKB-ARBA"/>
</dbReference>
<feature type="domain" description="RNA-binding S4" evidence="12">
    <location>
        <begin position="12"/>
        <end position="70"/>
    </location>
</feature>
<evidence type="ECO:0000256" key="8">
    <source>
        <dbReference type="ARBA" id="ARBA00042890"/>
    </source>
</evidence>
<accession>A0A515ELJ4</accession>
<keyword evidence="14" id="KW-1185">Reference proteome</keyword>
<dbReference type="Gene3D" id="3.30.2350.10">
    <property type="entry name" value="Pseudouridine synthase"/>
    <property type="match status" value="1"/>
</dbReference>
<evidence type="ECO:0000256" key="6">
    <source>
        <dbReference type="ARBA" id="ARBA00041697"/>
    </source>
</evidence>
<dbReference type="InterPro" id="IPR020103">
    <property type="entry name" value="PsdUridine_synth_cat_dom_sf"/>
</dbReference>
<dbReference type="CDD" id="cd00165">
    <property type="entry name" value="S4"/>
    <property type="match status" value="1"/>
</dbReference>
<reference evidence="14" key="2">
    <citation type="journal article" date="2020" name="Int. J. Syst. Evol. Microbiol.">
        <title>Genomic insights into a novel species Rhodoferax aquaticus sp. nov., isolated from freshwater.</title>
        <authorList>
            <person name="Li T."/>
            <person name="Zhuo Y."/>
            <person name="Jin C.Z."/>
            <person name="Wu X."/>
            <person name="Ko S.R."/>
            <person name="Jin F.J."/>
            <person name="Ahn C.Y."/>
            <person name="Oh H.M."/>
            <person name="Lee H.G."/>
            <person name="Jin L."/>
        </authorList>
    </citation>
    <scope>NUCLEOTIDE SEQUENCE [LARGE SCALE GENOMIC DNA]</scope>
    <source>
        <strain evidence="14">Gr-4</strain>
    </source>
</reference>
<keyword evidence="10" id="KW-0694">RNA-binding</keyword>
<dbReference type="RefSeq" id="WP_142809454.1">
    <property type="nucleotide sequence ID" value="NZ_CP036282.1"/>
</dbReference>
<sequence length="287" mass="31868">MNRSIPHAEEGERLAKRVAQMVPCSRREAEQYIEGGWVSVNGVVVEEPHFRVTQQTISIDPNASLLDMTAITLLLHKPPHFLDGTDEDDEDDEDEAPAPKRPGPNTKTSHATAARGKAVKKLPDNARSLLTLSNHCAQDPSDIKVLKRHFNHLETSVELETGASGLCVFTQDWRTARKLNEDMGAMEHELIVDVQGEVGGDSILHLTKILNDPRNALPQAKVSINSAQAEHSKLRFAVKGSHPGLVAYLCERAQLNILAMRRIRLGRVALSDLPVGQWRYLAAYERF</sequence>
<dbReference type="SUPFAM" id="SSF55120">
    <property type="entry name" value="Pseudouridine synthase"/>
    <property type="match status" value="1"/>
</dbReference>
<gene>
    <name evidence="13" type="ORF">EXZ61_04555</name>
</gene>
<dbReference type="InterPro" id="IPR002942">
    <property type="entry name" value="S4_RNA-bd"/>
</dbReference>
<organism evidence="13 14">
    <name type="scientific">Rhodoferax aquaticus</name>
    <dbReference type="NCBI Taxonomy" id="2527691"/>
    <lineage>
        <taxon>Bacteria</taxon>
        <taxon>Pseudomonadati</taxon>
        <taxon>Pseudomonadota</taxon>
        <taxon>Betaproteobacteria</taxon>
        <taxon>Burkholderiales</taxon>
        <taxon>Comamonadaceae</taxon>
        <taxon>Rhodoferax</taxon>
    </lineage>
</organism>
<dbReference type="KEGG" id="rhg:EXZ61_04555"/>
<evidence type="ECO:0000256" key="1">
    <source>
        <dbReference type="ARBA" id="ARBA00036390"/>
    </source>
</evidence>
<evidence type="ECO:0000256" key="5">
    <source>
        <dbReference type="ARBA" id="ARBA00041420"/>
    </source>
</evidence>
<evidence type="ECO:0000256" key="3">
    <source>
        <dbReference type="ARBA" id="ARBA00038922"/>
    </source>
</evidence>
<dbReference type="GO" id="GO:0160138">
    <property type="term" value="F:23S rRNA pseudouridine(2604) synthase activity"/>
    <property type="evidence" value="ECO:0007669"/>
    <property type="project" value="UniProtKB-EC"/>
</dbReference>
<dbReference type="PANTHER" id="PTHR47683:SF2">
    <property type="entry name" value="RNA-BINDING S4 DOMAIN-CONTAINING PROTEIN"/>
    <property type="match status" value="1"/>
</dbReference>
<reference evidence="14" key="1">
    <citation type="submission" date="2019-02" db="EMBL/GenBank/DDBJ databases">
        <title>Complete genome sequence of Rhodoferax sp. Gr-4.</title>
        <authorList>
            <person name="Jin L."/>
        </authorList>
    </citation>
    <scope>NUCLEOTIDE SEQUENCE [LARGE SCALE GENOMIC DNA]</scope>
    <source>
        <strain evidence="14">Gr-4</strain>
    </source>
</reference>
<dbReference type="PROSITE" id="PS50889">
    <property type="entry name" value="S4"/>
    <property type="match status" value="1"/>
</dbReference>
<evidence type="ECO:0000313" key="14">
    <source>
        <dbReference type="Proteomes" id="UP000317365"/>
    </source>
</evidence>
<feature type="compositionally biased region" description="Acidic residues" evidence="11">
    <location>
        <begin position="84"/>
        <end position="96"/>
    </location>
</feature>
<dbReference type="InterPro" id="IPR036986">
    <property type="entry name" value="S4_RNA-bd_sf"/>
</dbReference>